<comment type="similarity">
    <text evidence="6">Belongs to the CopD family.</text>
</comment>
<dbReference type="InterPro" id="IPR008457">
    <property type="entry name" value="Cu-R_CopD_dom"/>
</dbReference>
<organism evidence="8 9">
    <name type="scientific">Shewanella surugensis</name>
    <dbReference type="NCBI Taxonomy" id="212020"/>
    <lineage>
        <taxon>Bacteria</taxon>
        <taxon>Pseudomonadati</taxon>
        <taxon>Pseudomonadota</taxon>
        <taxon>Gammaproteobacteria</taxon>
        <taxon>Alteromonadales</taxon>
        <taxon>Shewanellaceae</taxon>
        <taxon>Shewanella</taxon>
    </lineage>
</organism>
<keyword evidence="6" id="KW-0997">Cell inner membrane</keyword>
<feature type="transmembrane region" description="Helical" evidence="6">
    <location>
        <begin position="155"/>
        <end position="175"/>
    </location>
</feature>
<feature type="transmembrane region" description="Helical" evidence="6">
    <location>
        <begin position="228"/>
        <end position="248"/>
    </location>
</feature>
<keyword evidence="5 6" id="KW-0472">Membrane</keyword>
<evidence type="ECO:0000256" key="2">
    <source>
        <dbReference type="ARBA" id="ARBA00022475"/>
    </source>
</evidence>
<feature type="transmembrane region" description="Helical" evidence="6">
    <location>
        <begin position="269"/>
        <end position="291"/>
    </location>
</feature>
<evidence type="ECO:0000256" key="3">
    <source>
        <dbReference type="ARBA" id="ARBA00022692"/>
    </source>
</evidence>
<accession>A0ABT0L9I6</accession>
<evidence type="ECO:0000313" key="9">
    <source>
        <dbReference type="Proteomes" id="UP001203423"/>
    </source>
</evidence>
<protein>
    <recommendedName>
        <fullName evidence="6">Copper resistance protein D</fullName>
    </recommendedName>
</protein>
<dbReference type="Proteomes" id="UP001203423">
    <property type="component" value="Unassembled WGS sequence"/>
</dbReference>
<sequence>MMLLNTFEILAIVFKGLMYLSVAAVIGGSLMLCLTRADPAEARFIRAYIGFGAVLGLVAISLNYLALVGSFAEQGFWGMFDAQMQAFLWDSSVGEAVRWRVSGFILALVASLLCMSKITVSRGVAYGVLGLSGSLLAFSFSVIGHSTELAPWAQALIVMHLVAIASWVGSLYPLWRMCDESEPVLLTRVMHRFGQLGMAIVALVLFSGSGLLWLLFDHVAAFVDSPYGLAISVKLSLVVVLFGIAASHKWRLSPQLSQGVAARAKLKHSIGIELGIVFLILTVTGVLSSVLGPVSLQ</sequence>
<keyword evidence="4 6" id="KW-1133">Transmembrane helix</keyword>
<proteinExistence type="inferred from homology"/>
<dbReference type="EMBL" id="JAKIKS010000021">
    <property type="protein sequence ID" value="MCL1124295.1"/>
    <property type="molecule type" value="Genomic_DNA"/>
</dbReference>
<keyword evidence="3 6" id="KW-0812">Transmembrane</keyword>
<dbReference type="InterPro" id="IPR032694">
    <property type="entry name" value="CopC/D"/>
</dbReference>
<reference evidence="8 9" key="1">
    <citation type="submission" date="2022-01" db="EMBL/GenBank/DDBJ databases">
        <title>Whole genome-based taxonomy of the Shewanellaceae.</title>
        <authorList>
            <person name="Martin-Rodriguez A.J."/>
        </authorList>
    </citation>
    <scope>NUCLEOTIDE SEQUENCE [LARGE SCALE GENOMIC DNA]</scope>
    <source>
        <strain evidence="8 9">DSM 17177</strain>
    </source>
</reference>
<dbReference type="Pfam" id="PF05425">
    <property type="entry name" value="CopD"/>
    <property type="match status" value="1"/>
</dbReference>
<comment type="function">
    <text evidence="6">Involved in copper resistance.</text>
</comment>
<gene>
    <name evidence="8" type="ORF">L2764_07375</name>
</gene>
<evidence type="ECO:0000313" key="8">
    <source>
        <dbReference type="EMBL" id="MCL1124295.1"/>
    </source>
</evidence>
<comment type="subcellular location">
    <subcellularLocation>
        <location evidence="6">Cell inner membrane</location>
        <topology evidence="6">Multi-pass membrane protein</topology>
    </subcellularLocation>
    <subcellularLocation>
        <location evidence="1">Cell membrane</location>
        <topology evidence="1">Multi-pass membrane protein</topology>
    </subcellularLocation>
</comment>
<feature type="transmembrane region" description="Helical" evidence="6">
    <location>
        <begin position="196"/>
        <end position="216"/>
    </location>
</feature>
<feature type="domain" description="Copper resistance protein D" evidence="7">
    <location>
        <begin position="188"/>
        <end position="287"/>
    </location>
</feature>
<feature type="transmembrane region" description="Helical" evidence="6">
    <location>
        <begin position="47"/>
        <end position="72"/>
    </location>
</feature>
<evidence type="ECO:0000256" key="4">
    <source>
        <dbReference type="ARBA" id="ARBA00022989"/>
    </source>
</evidence>
<evidence type="ECO:0000256" key="6">
    <source>
        <dbReference type="RuleBase" id="RU369037"/>
    </source>
</evidence>
<evidence type="ECO:0000256" key="5">
    <source>
        <dbReference type="ARBA" id="ARBA00023136"/>
    </source>
</evidence>
<dbReference type="PANTHER" id="PTHR34820:SF4">
    <property type="entry name" value="INNER MEMBRANE PROTEIN YEBZ"/>
    <property type="match status" value="1"/>
</dbReference>
<name>A0ABT0L9I6_9GAMM</name>
<evidence type="ECO:0000259" key="7">
    <source>
        <dbReference type="Pfam" id="PF05425"/>
    </source>
</evidence>
<keyword evidence="6" id="KW-0186">Copper</keyword>
<feature type="transmembrane region" description="Helical" evidence="6">
    <location>
        <begin position="123"/>
        <end position="143"/>
    </location>
</feature>
<feature type="transmembrane region" description="Helical" evidence="6">
    <location>
        <begin position="97"/>
        <end position="116"/>
    </location>
</feature>
<evidence type="ECO:0000256" key="1">
    <source>
        <dbReference type="ARBA" id="ARBA00004651"/>
    </source>
</evidence>
<dbReference type="RefSeq" id="WP_248939575.1">
    <property type="nucleotide sequence ID" value="NZ_JAKIKS010000021.1"/>
</dbReference>
<feature type="transmembrane region" description="Helical" evidence="6">
    <location>
        <begin position="12"/>
        <end position="35"/>
    </location>
</feature>
<comment type="caution">
    <text evidence="8">The sequence shown here is derived from an EMBL/GenBank/DDBJ whole genome shotgun (WGS) entry which is preliminary data.</text>
</comment>
<dbReference type="PANTHER" id="PTHR34820">
    <property type="entry name" value="INNER MEMBRANE PROTEIN YEBZ"/>
    <property type="match status" value="1"/>
</dbReference>
<keyword evidence="9" id="KW-1185">Reference proteome</keyword>
<keyword evidence="2 6" id="KW-1003">Cell membrane</keyword>